<keyword evidence="6" id="KW-0378">Hydrolase</keyword>
<gene>
    <name evidence="6" type="ORF">GNF79_03245</name>
</gene>
<comment type="caution">
    <text evidence="6">The sequence shown here is derived from an EMBL/GenBank/DDBJ whole genome shotgun (WGS) entry which is preliminary data.</text>
</comment>
<dbReference type="Pfam" id="PF01420">
    <property type="entry name" value="Methylase_S"/>
    <property type="match status" value="2"/>
</dbReference>
<evidence type="ECO:0000256" key="1">
    <source>
        <dbReference type="ARBA" id="ARBA00010923"/>
    </source>
</evidence>
<comment type="similarity">
    <text evidence="1">Belongs to the type-I restriction system S methylase family.</text>
</comment>
<dbReference type="CDD" id="cd17260">
    <property type="entry name" value="RMtype1_S_EcoEI-TRD1-CR1_like"/>
    <property type="match status" value="1"/>
</dbReference>
<dbReference type="RefSeq" id="WP_198604991.1">
    <property type="nucleotide sequence ID" value="NZ_JACOGP010000012.1"/>
</dbReference>
<proteinExistence type="inferred from homology"/>
<name>A0AAW9I9D3_CLOPF</name>
<dbReference type="GO" id="GO:0003677">
    <property type="term" value="F:DNA binding"/>
    <property type="evidence" value="ECO:0007669"/>
    <property type="project" value="UniProtKB-KW"/>
</dbReference>
<evidence type="ECO:0000313" key="7">
    <source>
        <dbReference type="Proteomes" id="UP001291306"/>
    </source>
</evidence>
<dbReference type="AlphaFoldDB" id="A0AAW9I9D3"/>
<dbReference type="InterPro" id="IPR044946">
    <property type="entry name" value="Restrct_endonuc_typeI_TRD_sf"/>
</dbReference>
<dbReference type="Proteomes" id="UP001291306">
    <property type="component" value="Unassembled WGS sequence"/>
</dbReference>
<feature type="domain" description="Type I restriction modification DNA specificity" evidence="5">
    <location>
        <begin position="2"/>
        <end position="178"/>
    </location>
</feature>
<dbReference type="EMBL" id="WNVC01000006">
    <property type="protein sequence ID" value="MDZ4998126.1"/>
    <property type="molecule type" value="Genomic_DNA"/>
</dbReference>
<keyword evidence="6" id="KW-0255">Endonuclease</keyword>
<evidence type="ECO:0000313" key="6">
    <source>
        <dbReference type="EMBL" id="MDZ4998126.1"/>
    </source>
</evidence>
<feature type="domain" description="Type I restriction modification DNA specificity" evidence="5">
    <location>
        <begin position="200"/>
        <end position="379"/>
    </location>
</feature>
<dbReference type="InterPro" id="IPR052021">
    <property type="entry name" value="Type-I_RS_S_subunit"/>
</dbReference>
<evidence type="ECO:0000259" key="5">
    <source>
        <dbReference type="Pfam" id="PF01420"/>
    </source>
</evidence>
<reference evidence="6" key="1">
    <citation type="submission" date="2019-11" db="EMBL/GenBank/DDBJ databases">
        <title>Characterization of Clostridium perfringens isolates from swine manure treated agricultural soils.</title>
        <authorList>
            <person name="Wushke S.T."/>
        </authorList>
    </citation>
    <scope>NUCLEOTIDE SEQUENCE</scope>
    <source>
        <strain evidence="6">X26</strain>
    </source>
</reference>
<dbReference type="Gene3D" id="3.90.220.20">
    <property type="entry name" value="DNA methylase specificity domains"/>
    <property type="match status" value="2"/>
</dbReference>
<dbReference type="GO" id="GO:0009307">
    <property type="term" value="P:DNA restriction-modification system"/>
    <property type="evidence" value="ECO:0007669"/>
    <property type="project" value="UniProtKB-KW"/>
</dbReference>
<accession>A0AAW9I9D3</accession>
<dbReference type="PANTHER" id="PTHR30408">
    <property type="entry name" value="TYPE-1 RESTRICTION ENZYME ECOKI SPECIFICITY PROTEIN"/>
    <property type="match status" value="1"/>
</dbReference>
<sequence>MNNYKLEELCEFIRNGASIKQFENAKGYPITRIETIADSYINLERVGYADIIDLSKYEDYLLNIGDILMSHINSEKHLGKTAIFENEDKKLIHGMNLLCIRPDKKLVSPKYLNYYFKSLAFKKQLPKITKKSVNQASFSVSDLKKLKCKIHSIESQKKIVKILDKSQELIDKRKKQIEKLDLLVKSKFIEMFGDPFNDEKGYGIKKLGEVTEVNPKKSEIKELDKDLIVSFVPMDRVSEKGEFAPELSKPISEVYNGFTYFKDNDVLFAKITPCMENGKGAIAINLSNGIGFGSTEFHVLRPIKDNSNPYWIYHLTTLIEFRRLAERKMTGSAGQKRVPTDFLNNVEVVIPPIELQNQFADFAKQVDKLKFELEKSLKELEDNFNSLMQKAFKGELFN</sequence>
<dbReference type="PANTHER" id="PTHR30408:SF12">
    <property type="entry name" value="TYPE I RESTRICTION ENZYME MJAVIII SPECIFICITY SUBUNIT"/>
    <property type="match status" value="1"/>
</dbReference>
<dbReference type="InterPro" id="IPR000055">
    <property type="entry name" value="Restrct_endonuc_typeI_TRD"/>
</dbReference>
<evidence type="ECO:0000256" key="4">
    <source>
        <dbReference type="SAM" id="Coils"/>
    </source>
</evidence>
<keyword evidence="4" id="KW-0175">Coiled coil</keyword>
<evidence type="ECO:0000256" key="3">
    <source>
        <dbReference type="ARBA" id="ARBA00023125"/>
    </source>
</evidence>
<keyword evidence="2" id="KW-0680">Restriction system</keyword>
<protein>
    <submittedName>
        <fullName evidence="6">Restriction endonuclease subunit S</fullName>
    </submittedName>
</protein>
<keyword evidence="6" id="KW-0540">Nuclease</keyword>
<organism evidence="6 7">
    <name type="scientific">Clostridium perfringens</name>
    <dbReference type="NCBI Taxonomy" id="1502"/>
    <lineage>
        <taxon>Bacteria</taxon>
        <taxon>Bacillati</taxon>
        <taxon>Bacillota</taxon>
        <taxon>Clostridia</taxon>
        <taxon>Eubacteriales</taxon>
        <taxon>Clostridiaceae</taxon>
        <taxon>Clostridium</taxon>
    </lineage>
</organism>
<dbReference type="CDD" id="cd17522">
    <property type="entry name" value="RMtype1_S_MjaORF1531P-TRD1-CR1_like"/>
    <property type="match status" value="1"/>
</dbReference>
<evidence type="ECO:0000256" key="2">
    <source>
        <dbReference type="ARBA" id="ARBA00022747"/>
    </source>
</evidence>
<dbReference type="SUPFAM" id="SSF116734">
    <property type="entry name" value="DNA methylase specificity domain"/>
    <property type="match status" value="2"/>
</dbReference>
<dbReference type="GO" id="GO:0004519">
    <property type="term" value="F:endonuclease activity"/>
    <property type="evidence" value="ECO:0007669"/>
    <property type="project" value="UniProtKB-KW"/>
</dbReference>
<keyword evidence="3" id="KW-0238">DNA-binding</keyword>
<feature type="coiled-coil region" evidence="4">
    <location>
        <begin position="363"/>
        <end position="390"/>
    </location>
</feature>